<dbReference type="InterPro" id="IPR043426">
    <property type="entry name" value="MltB-like"/>
</dbReference>
<dbReference type="SUPFAM" id="SSF47090">
    <property type="entry name" value="PGBD-like"/>
    <property type="match status" value="1"/>
</dbReference>
<evidence type="ECO:0000259" key="2">
    <source>
        <dbReference type="Pfam" id="PF01471"/>
    </source>
</evidence>
<evidence type="ECO:0000256" key="1">
    <source>
        <dbReference type="SAM" id="SignalP"/>
    </source>
</evidence>
<dbReference type="CDD" id="cd13399">
    <property type="entry name" value="Slt35-like"/>
    <property type="match status" value="1"/>
</dbReference>
<dbReference type="InterPro" id="IPR036366">
    <property type="entry name" value="PGBDSf"/>
</dbReference>
<dbReference type="InterPro" id="IPR011970">
    <property type="entry name" value="MltB_2"/>
</dbReference>
<evidence type="ECO:0000313" key="5">
    <source>
        <dbReference type="Proteomes" id="UP000662770"/>
    </source>
</evidence>
<dbReference type="SUPFAM" id="SSF53955">
    <property type="entry name" value="Lysozyme-like"/>
    <property type="match status" value="1"/>
</dbReference>
<dbReference type="Gene3D" id="1.10.101.10">
    <property type="entry name" value="PGBD-like superfamily/PGBD"/>
    <property type="match status" value="1"/>
</dbReference>
<dbReference type="InterPro" id="IPR023346">
    <property type="entry name" value="Lysozyme-like_dom_sf"/>
</dbReference>
<dbReference type="InterPro" id="IPR002477">
    <property type="entry name" value="Peptidoglycan-bd-like"/>
</dbReference>
<dbReference type="Pfam" id="PF13406">
    <property type="entry name" value="SLT_2"/>
    <property type="match status" value="1"/>
</dbReference>
<evidence type="ECO:0000313" key="4">
    <source>
        <dbReference type="EMBL" id="QSX35027.1"/>
    </source>
</evidence>
<keyword evidence="5" id="KW-1185">Reference proteome</keyword>
<reference evidence="4 5" key="1">
    <citation type="submission" date="2021-03" db="EMBL/GenBank/DDBJ databases">
        <title>Novel species identification of genus Shewanella.</title>
        <authorList>
            <person name="Liu G."/>
            <person name="Zhang Q."/>
        </authorList>
    </citation>
    <scope>NUCLEOTIDE SEQUENCE [LARGE SCALE GENOMIC DNA]</scope>
    <source>
        <strain evidence="4 5">FJAT-51800</strain>
    </source>
</reference>
<dbReference type="PANTHER" id="PTHR30163:SF8">
    <property type="entry name" value="LYTIC MUREIN TRANSGLYCOSYLASE"/>
    <property type="match status" value="1"/>
</dbReference>
<dbReference type="Proteomes" id="UP000662770">
    <property type="component" value="Chromosome"/>
</dbReference>
<dbReference type="Pfam" id="PF01471">
    <property type="entry name" value="PG_binding_1"/>
    <property type="match status" value="1"/>
</dbReference>
<feature type="domain" description="Peptidoglycan binding-like" evidence="2">
    <location>
        <begin position="355"/>
        <end position="410"/>
    </location>
</feature>
<dbReference type="Gene3D" id="1.10.8.350">
    <property type="entry name" value="Bacterial muramidase"/>
    <property type="match status" value="1"/>
</dbReference>
<dbReference type="PANTHER" id="PTHR30163">
    <property type="entry name" value="MEMBRANE-BOUND LYTIC MUREIN TRANSGLYCOSYLASE B"/>
    <property type="match status" value="1"/>
</dbReference>
<dbReference type="InterPro" id="IPR036365">
    <property type="entry name" value="PGBD-like_sf"/>
</dbReference>
<feature type="signal peptide" evidence="1">
    <location>
        <begin position="1"/>
        <end position="28"/>
    </location>
</feature>
<accession>A0ABX7QU55</accession>
<gene>
    <name evidence="4" type="ORF">JYB87_07355</name>
</gene>
<dbReference type="NCBIfam" id="TIGR02283">
    <property type="entry name" value="MltB_2"/>
    <property type="match status" value="1"/>
</dbReference>
<proteinExistence type="predicted"/>
<feature type="chain" id="PRO_5046995449" evidence="1">
    <location>
        <begin position="29"/>
        <end position="415"/>
    </location>
</feature>
<sequence length="415" mass="46080">MTLNYDRRLSVLKKISWVVALLASPVLAASGATDVEHEIQRVQSDFPQCLRTFAEQAKAQGVNDQTLKTHLQNLQVVTRVIELDRRQPEFTSTFAGYFDQRITDWRVNKGRELLAQHRTLLNQLTKQYGIPAQYLLAFWGMETNYGGYKGKMPVLDSLATLACDHRRSEFFTKELITALQLSQKYGFSAEQMQGSWAGAMGHTQFMPSAYASYAVDADGDGKADLWNSTEDALASAANFLQHLGWQRNLRWGREVKLPKGFDFNLIGESKPLADWQQLGLTEANGKTLPVADVSATLVLPAGHQGPAFIGYDNFEVIKRWNRSDFYAISVGHLADRIIGAGKLAVAPPQQQRRSRDEIKLLQQKLNELGFDAGKPDGILGSNSRKSLRAFQASKGLIPDGFPDDATFNALGILGS</sequence>
<keyword evidence="1" id="KW-0732">Signal</keyword>
<organism evidence="4 5">
    <name type="scientific">Shewanella avicenniae</name>
    <dbReference type="NCBI Taxonomy" id="2814294"/>
    <lineage>
        <taxon>Bacteria</taxon>
        <taxon>Pseudomonadati</taxon>
        <taxon>Pseudomonadota</taxon>
        <taxon>Gammaproteobacteria</taxon>
        <taxon>Alteromonadales</taxon>
        <taxon>Shewanellaceae</taxon>
        <taxon>Shewanella</taxon>
    </lineage>
</organism>
<feature type="domain" description="Transglycosylase SLT" evidence="3">
    <location>
        <begin position="46"/>
        <end position="335"/>
    </location>
</feature>
<dbReference type="InterPro" id="IPR031304">
    <property type="entry name" value="SLT_2"/>
</dbReference>
<dbReference type="EMBL" id="CP071503">
    <property type="protein sequence ID" value="QSX35027.1"/>
    <property type="molecule type" value="Genomic_DNA"/>
</dbReference>
<dbReference type="Gene3D" id="1.10.530.10">
    <property type="match status" value="1"/>
</dbReference>
<evidence type="ECO:0000259" key="3">
    <source>
        <dbReference type="Pfam" id="PF13406"/>
    </source>
</evidence>
<name>A0ABX7QU55_9GAMM</name>
<protein>
    <submittedName>
        <fullName evidence="4">Lytic murein transglycosylase</fullName>
    </submittedName>
</protein>